<dbReference type="GO" id="GO:0046872">
    <property type="term" value="F:metal ion binding"/>
    <property type="evidence" value="ECO:0007669"/>
    <property type="project" value="UniProtKB-KW"/>
</dbReference>
<dbReference type="PANTHER" id="PTHR13872">
    <property type="entry name" value="DOLICHYL-DIPHOSPHOOLIGOSACCHARIDE--PROTEIN GLYCOSYLTRANSFERASE SUBUNIT"/>
    <property type="match status" value="1"/>
</dbReference>
<evidence type="ECO:0000256" key="11">
    <source>
        <dbReference type="ARBA" id="ARBA00022842"/>
    </source>
</evidence>
<keyword evidence="14" id="KW-0464">Manganese</keyword>
<keyword evidence="13 18" id="KW-0472">Membrane</keyword>
<feature type="transmembrane region" description="Helical" evidence="18">
    <location>
        <begin position="363"/>
        <end position="383"/>
    </location>
</feature>
<evidence type="ECO:0000256" key="18">
    <source>
        <dbReference type="SAM" id="Phobius"/>
    </source>
</evidence>
<gene>
    <name evidence="21" type="ORF">KTS37_01375</name>
</gene>
<feature type="transmembrane region" description="Helical" evidence="18">
    <location>
        <begin position="256"/>
        <end position="274"/>
    </location>
</feature>
<evidence type="ECO:0000256" key="8">
    <source>
        <dbReference type="ARBA" id="ARBA00022679"/>
    </source>
</evidence>
<feature type="transmembrane region" description="Helical" evidence="18">
    <location>
        <begin position="283"/>
        <end position="301"/>
    </location>
</feature>
<keyword evidence="8" id="KW-0808">Transferase</keyword>
<dbReference type="AlphaFoldDB" id="A0AA41G5C9"/>
<evidence type="ECO:0000256" key="5">
    <source>
        <dbReference type="ARBA" id="ARBA00010810"/>
    </source>
</evidence>
<feature type="transmembrane region" description="Helical" evidence="18">
    <location>
        <begin position="443"/>
        <end position="463"/>
    </location>
</feature>
<dbReference type="Proteomes" id="UP001166304">
    <property type="component" value="Unassembled WGS sequence"/>
</dbReference>
<keyword evidence="9 18" id="KW-0812">Transmembrane</keyword>
<feature type="transmembrane region" description="Helical" evidence="18">
    <location>
        <begin position="307"/>
        <end position="324"/>
    </location>
</feature>
<feature type="transmembrane region" description="Helical" evidence="18">
    <location>
        <begin position="336"/>
        <end position="357"/>
    </location>
</feature>
<evidence type="ECO:0000256" key="1">
    <source>
        <dbReference type="ARBA" id="ARBA00001936"/>
    </source>
</evidence>
<evidence type="ECO:0000256" key="10">
    <source>
        <dbReference type="ARBA" id="ARBA00022723"/>
    </source>
</evidence>
<keyword evidence="11" id="KW-0460">Magnesium</keyword>
<comment type="pathway">
    <text evidence="4">Protein modification; protein glycosylation.</text>
</comment>
<dbReference type="EC" id="2.4.99.21" evidence="6"/>
<feature type="transmembrane region" description="Helical" evidence="18">
    <location>
        <begin position="200"/>
        <end position="218"/>
    </location>
</feature>
<evidence type="ECO:0000256" key="15">
    <source>
        <dbReference type="ARBA" id="ARBA00030679"/>
    </source>
</evidence>
<evidence type="ECO:0000313" key="21">
    <source>
        <dbReference type="EMBL" id="MBV0900427.1"/>
    </source>
</evidence>
<evidence type="ECO:0000256" key="9">
    <source>
        <dbReference type="ARBA" id="ARBA00022692"/>
    </source>
</evidence>
<comment type="subcellular location">
    <subcellularLocation>
        <location evidence="3">Cell membrane</location>
        <topology evidence="3">Multi-pass membrane protein</topology>
    </subcellularLocation>
</comment>
<evidence type="ECO:0000256" key="6">
    <source>
        <dbReference type="ARBA" id="ARBA00012602"/>
    </source>
</evidence>
<sequence>MSDKPGALETLEDRPELESAVREILPVDDEQDGWTFDDVPVDSGRFGELVSAGIVEKDDDRYRLADPEAVRAVLDGDASAETVGRDRDGESILNGVSLDIDTRTAALVAGVLAVVVLARTYVIGSIYRGGDIVLSGNDPYYYRYHVEQVAAEASHAADVGALSVLPEGLTKGEPLMVATLWWVASLFGGSEVAIGHVLAWYPVVSALVSAVLLYLLALRVTNDRRVGLASVLFLAIIPGHAFRTSLGFADHHAFDYPWLGLTALSLAVILTAAVDRDALREPLPWLGAGALGVGVAGQVLAWEAGPLLLLPIGLAVLGQTLLDIDARRSSMRTTGPVLAGVGLGAAVIGLVHLAAGWQATPVVVAPALLAGGIVAAIAAEEVLRRAGGTARQLAAVDVVAGVLAVAAFRFGLPQQWAAFSGRFGTLLRSGGVAETYGLFSSDAFGFLFLLGLTLPLALPAMAWSLKLARDGHRGWLVVGSYGWLLFGLAVLQVRFVGELAVFLALFAGYTFVWVAAWVDIARPVTDGATERLAVRAPDARTVASLVVLFLLFGSLGIVQVPIKTSQVTISDGAYGAASTIADDATERQLDYPEDYVLSRWGRNRMYNYFVNGESESYGYAEVNYGEFLSSRSPRDAYNGVIDGDVGYVVLGDLDVGDRTTMYSRLYESYGSRRGNVSGLEHYQALYVSDSGRHKAFTVVPGATIRGTAAPNTTVTVATNRTVSGTSFEYVRQTEANATGTFAVTVANPGTYTITTAGQGERRSVDVSQAAVYEGGTVGIGESAQRRDAEQPARTTAGANP</sequence>
<keyword evidence="22" id="KW-1185">Reference proteome</keyword>
<keyword evidence="12 18" id="KW-1133">Transmembrane helix</keyword>
<feature type="domain" description="Oligosaccharyl transferase STT3 N-terminal" evidence="19">
    <location>
        <begin position="133"/>
        <end position="305"/>
    </location>
</feature>
<evidence type="ECO:0000256" key="12">
    <source>
        <dbReference type="ARBA" id="ARBA00022989"/>
    </source>
</evidence>
<evidence type="ECO:0000259" key="19">
    <source>
        <dbReference type="Pfam" id="PF02516"/>
    </source>
</evidence>
<feature type="transmembrane region" description="Helical" evidence="18">
    <location>
        <begin position="499"/>
        <end position="521"/>
    </location>
</feature>
<dbReference type="RefSeq" id="WP_162412273.1">
    <property type="nucleotide sequence ID" value="NZ_JAHQXE010000001.1"/>
</dbReference>
<comment type="cofactor">
    <cofactor evidence="1">
        <name>Mn(2+)</name>
        <dbReference type="ChEBI" id="CHEBI:29035"/>
    </cofactor>
</comment>
<evidence type="ECO:0000256" key="17">
    <source>
        <dbReference type="SAM" id="MobiDB-lite"/>
    </source>
</evidence>
<dbReference type="EMBL" id="JAHQXE010000001">
    <property type="protein sequence ID" value="MBV0900427.1"/>
    <property type="molecule type" value="Genomic_DNA"/>
</dbReference>
<dbReference type="InterPro" id="IPR048307">
    <property type="entry name" value="STT3_N"/>
</dbReference>
<feature type="transmembrane region" description="Helical" evidence="18">
    <location>
        <begin position="104"/>
        <end position="122"/>
    </location>
</feature>
<dbReference type="GO" id="GO:0004576">
    <property type="term" value="F:oligosaccharyl transferase activity"/>
    <property type="evidence" value="ECO:0007669"/>
    <property type="project" value="InterPro"/>
</dbReference>
<accession>A0AA41G5C9</accession>
<comment type="catalytic activity">
    <reaction evidence="16">
        <text>an archaeal dolichyl phosphooligosaccharide + [protein]-L-asparagine = an archaeal dolichyl phosphate + a glycoprotein with the oligosaccharide chain attached by N-beta-D-glycosyl linkage to a protein L-asparagine.</text>
        <dbReference type="EC" id="2.4.99.21"/>
    </reaction>
</comment>
<evidence type="ECO:0000256" key="3">
    <source>
        <dbReference type="ARBA" id="ARBA00004651"/>
    </source>
</evidence>
<evidence type="ECO:0000259" key="20">
    <source>
        <dbReference type="Pfam" id="PF18079"/>
    </source>
</evidence>
<evidence type="ECO:0000256" key="13">
    <source>
        <dbReference type="ARBA" id="ARBA00023136"/>
    </source>
</evidence>
<dbReference type="PANTHER" id="PTHR13872:SF1">
    <property type="entry name" value="DOLICHYL-DIPHOSPHOOLIGOSACCHARIDE--PROTEIN GLYCOSYLTRANSFERASE SUBUNIT STT3B"/>
    <property type="match status" value="1"/>
</dbReference>
<comment type="cofactor">
    <cofactor evidence="2">
        <name>Mg(2+)</name>
        <dbReference type="ChEBI" id="CHEBI:18420"/>
    </cofactor>
</comment>
<name>A0AA41G5C9_9EURY</name>
<comment type="similarity">
    <text evidence="5">Belongs to the STT3 family.</text>
</comment>
<feature type="domain" description="Archaeal glycosylation protein B peripheral" evidence="20">
    <location>
        <begin position="701"/>
        <end position="776"/>
    </location>
</feature>
<comment type="caution">
    <text evidence="21">The sequence shown here is derived from an EMBL/GenBank/DDBJ whole genome shotgun (WGS) entry which is preliminary data.</text>
</comment>
<dbReference type="Pfam" id="PF02516">
    <property type="entry name" value="STT3"/>
    <property type="match status" value="1"/>
</dbReference>
<evidence type="ECO:0000256" key="4">
    <source>
        <dbReference type="ARBA" id="ARBA00004922"/>
    </source>
</evidence>
<dbReference type="GO" id="GO:0005886">
    <property type="term" value="C:plasma membrane"/>
    <property type="evidence" value="ECO:0007669"/>
    <property type="project" value="UniProtKB-SubCell"/>
</dbReference>
<feature type="transmembrane region" description="Helical" evidence="18">
    <location>
        <begin position="475"/>
        <end position="493"/>
    </location>
</feature>
<evidence type="ECO:0000256" key="7">
    <source>
        <dbReference type="ARBA" id="ARBA00022676"/>
    </source>
</evidence>
<dbReference type="InterPro" id="IPR003674">
    <property type="entry name" value="Oligo_trans_STT3"/>
</dbReference>
<organism evidence="21 22">
    <name type="scientific">Haloarcula salina</name>
    <dbReference type="NCBI Taxonomy" id="1429914"/>
    <lineage>
        <taxon>Archaea</taxon>
        <taxon>Methanobacteriati</taxon>
        <taxon>Methanobacteriota</taxon>
        <taxon>Stenosarchaea group</taxon>
        <taxon>Halobacteria</taxon>
        <taxon>Halobacteriales</taxon>
        <taxon>Haloarculaceae</taxon>
        <taxon>Haloarcula</taxon>
    </lineage>
</organism>
<protein>
    <recommendedName>
        <fullName evidence="6">dolichyl-phosphooligosaccharide-protein glycotransferase</fullName>
        <ecNumber evidence="6">2.4.99.21</ecNumber>
    </recommendedName>
    <alternativeName>
        <fullName evidence="15">Oligosaccharyl transferase</fullName>
    </alternativeName>
</protein>
<evidence type="ECO:0000256" key="16">
    <source>
        <dbReference type="ARBA" id="ARBA00034066"/>
    </source>
</evidence>
<evidence type="ECO:0000256" key="2">
    <source>
        <dbReference type="ARBA" id="ARBA00001946"/>
    </source>
</evidence>
<keyword evidence="7" id="KW-0328">Glycosyltransferase</keyword>
<keyword evidence="10" id="KW-0479">Metal-binding</keyword>
<feature type="transmembrane region" description="Helical" evidence="18">
    <location>
        <begin position="395"/>
        <end position="412"/>
    </location>
</feature>
<feature type="transmembrane region" description="Helical" evidence="18">
    <location>
        <begin position="542"/>
        <end position="562"/>
    </location>
</feature>
<feature type="transmembrane region" description="Helical" evidence="18">
    <location>
        <begin position="225"/>
        <end position="244"/>
    </location>
</feature>
<reference evidence="21" key="1">
    <citation type="submission" date="2021-06" db="EMBL/GenBank/DDBJ databases">
        <title>New haloarchaea isolates fom saline soil.</title>
        <authorList>
            <person name="Duran-Viseras A."/>
            <person name="Sanchez-Porro C.S."/>
            <person name="Ventosa A."/>
        </authorList>
    </citation>
    <scope>NUCLEOTIDE SEQUENCE</scope>
    <source>
        <strain evidence="21">JCM 18369</strain>
    </source>
</reference>
<feature type="region of interest" description="Disordered" evidence="17">
    <location>
        <begin position="776"/>
        <end position="800"/>
    </location>
</feature>
<evidence type="ECO:0000256" key="14">
    <source>
        <dbReference type="ARBA" id="ARBA00023211"/>
    </source>
</evidence>
<dbReference type="Pfam" id="PF18079">
    <property type="entry name" value="AglB_L1"/>
    <property type="match status" value="1"/>
</dbReference>
<dbReference type="InterPro" id="IPR041154">
    <property type="entry name" value="AglB_P1"/>
</dbReference>
<proteinExistence type="inferred from homology"/>
<evidence type="ECO:0000313" key="22">
    <source>
        <dbReference type="Proteomes" id="UP001166304"/>
    </source>
</evidence>